<dbReference type="Proteomes" id="UP001589773">
    <property type="component" value="Unassembled WGS sequence"/>
</dbReference>
<dbReference type="RefSeq" id="WP_379677150.1">
    <property type="nucleotide sequence ID" value="NZ_JBHLWP010000001.1"/>
</dbReference>
<keyword evidence="2" id="KW-1185">Reference proteome</keyword>
<protein>
    <submittedName>
        <fullName evidence="1">Uncharacterized protein</fullName>
    </submittedName>
</protein>
<reference evidence="1 2" key="1">
    <citation type="submission" date="2024-09" db="EMBL/GenBank/DDBJ databases">
        <authorList>
            <person name="Sun Q."/>
            <person name="Mori K."/>
        </authorList>
    </citation>
    <scope>NUCLEOTIDE SEQUENCE [LARGE SCALE GENOMIC DNA]</scope>
    <source>
        <strain evidence="1 2">CCM 7792</strain>
    </source>
</reference>
<evidence type="ECO:0000313" key="1">
    <source>
        <dbReference type="EMBL" id="MFC0250400.1"/>
    </source>
</evidence>
<proteinExistence type="predicted"/>
<gene>
    <name evidence="1" type="ORF">ACFFJK_00730</name>
</gene>
<sequence>MTTITASYVTPTIGFRHLIQRLRINLRRAFTLAGAPYADGVVAPL</sequence>
<accession>A0ABV6FBE7</accession>
<evidence type="ECO:0000313" key="2">
    <source>
        <dbReference type="Proteomes" id="UP001589773"/>
    </source>
</evidence>
<dbReference type="EMBL" id="JBHLWP010000001">
    <property type="protein sequence ID" value="MFC0250400.1"/>
    <property type="molecule type" value="Genomic_DNA"/>
</dbReference>
<name>A0ABV6FBE7_9BURK</name>
<comment type="caution">
    <text evidence="1">The sequence shown here is derived from an EMBL/GenBank/DDBJ whole genome shotgun (WGS) entry which is preliminary data.</text>
</comment>
<organism evidence="1 2">
    <name type="scientific">Massilia consociata</name>
    <dbReference type="NCBI Taxonomy" id="760117"/>
    <lineage>
        <taxon>Bacteria</taxon>
        <taxon>Pseudomonadati</taxon>
        <taxon>Pseudomonadota</taxon>
        <taxon>Betaproteobacteria</taxon>
        <taxon>Burkholderiales</taxon>
        <taxon>Oxalobacteraceae</taxon>
        <taxon>Telluria group</taxon>
        <taxon>Massilia</taxon>
    </lineage>
</organism>